<dbReference type="Pfam" id="PF01648">
    <property type="entry name" value="ACPS"/>
    <property type="match status" value="1"/>
</dbReference>
<protein>
    <submittedName>
        <fullName evidence="4">4'-phosphopantetheinyl transferase superfamily protein</fullName>
    </submittedName>
</protein>
<dbReference type="Proteomes" id="UP001300261">
    <property type="component" value="Unassembled WGS sequence"/>
</dbReference>
<evidence type="ECO:0000259" key="3">
    <source>
        <dbReference type="Pfam" id="PF01648"/>
    </source>
</evidence>
<name>A0ABT3R6E0_9HYPH</name>
<dbReference type="InterPro" id="IPR037143">
    <property type="entry name" value="4-PPantetheinyl_Trfase_dom_sf"/>
</dbReference>
<evidence type="ECO:0000256" key="2">
    <source>
        <dbReference type="ARBA" id="ARBA00022679"/>
    </source>
</evidence>
<dbReference type="EMBL" id="JAPEVI010000003">
    <property type="protein sequence ID" value="MCX2724625.1"/>
    <property type="molecule type" value="Genomic_DNA"/>
</dbReference>
<evidence type="ECO:0000313" key="5">
    <source>
        <dbReference type="Proteomes" id="UP001300261"/>
    </source>
</evidence>
<feature type="domain" description="4'-phosphopantetheinyl transferase" evidence="3">
    <location>
        <begin position="143"/>
        <end position="246"/>
    </location>
</feature>
<evidence type="ECO:0000313" key="4">
    <source>
        <dbReference type="EMBL" id="MCX2724625.1"/>
    </source>
</evidence>
<dbReference type="GO" id="GO:0016740">
    <property type="term" value="F:transferase activity"/>
    <property type="evidence" value="ECO:0007669"/>
    <property type="project" value="UniProtKB-KW"/>
</dbReference>
<dbReference type="InterPro" id="IPR050559">
    <property type="entry name" value="P-Pant_transferase_sf"/>
</dbReference>
<proteinExistence type="inferred from homology"/>
<dbReference type="SUPFAM" id="SSF56214">
    <property type="entry name" value="4'-phosphopantetheinyl transferase"/>
    <property type="match status" value="2"/>
</dbReference>
<dbReference type="RefSeq" id="WP_265964778.1">
    <property type="nucleotide sequence ID" value="NZ_JAPEVI010000003.1"/>
</dbReference>
<dbReference type="PANTHER" id="PTHR12215">
    <property type="entry name" value="PHOSPHOPANTETHEINE TRANSFERASE"/>
    <property type="match status" value="1"/>
</dbReference>
<gene>
    <name evidence="4" type="ORF">ON753_19990</name>
</gene>
<comment type="caution">
    <text evidence="4">The sequence shown here is derived from an EMBL/GenBank/DDBJ whole genome shotgun (WGS) entry which is preliminary data.</text>
</comment>
<reference evidence="4 5" key="1">
    <citation type="journal article" date="2016" name="Int. J. Syst. Evol. Microbiol.">
        <title>Labrenzia salina sp. nov., isolated from the rhizosphere of the halophyte Arthrocnemum macrostachyum.</title>
        <authorList>
            <person name="Camacho M."/>
            <person name="Redondo-Gomez S."/>
            <person name="Rodriguez-Llorente I."/>
            <person name="Rohde M."/>
            <person name="Sproer C."/>
            <person name="Schumann P."/>
            <person name="Klenk H.P."/>
            <person name="Montero-Calasanz M.D.C."/>
        </authorList>
    </citation>
    <scope>NUCLEOTIDE SEQUENCE [LARGE SCALE GENOMIC DNA]</scope>
    <source>
        <strain evidence="4 5">DSM 29163</strain>
    </source>
</reference>
<organism evidence="4 5">
    <name type="scientific">Roseibium salinum</name>
    <dbReference type="NCBI Taxonomy" id="1604349"/>
    <lineage>
        <taxon>Bacteria</taxon>
        <taxon>Pseudomonadati</taxon>
        <taxon>Pseudomonadota</taxon>
        <taxon>Alphaproteobacteria</taxon>
        <taxon>Hyphomicrobiales</taxon>
        <taxon>Stappiaceae</taxon>
        <taxon>Roseibium</taxon>
    </lineage>
</organism>
<dbReference type="Gene3D" id="3.90.470.20">
    <property type="entry name" value="4'-phosphopantetheinyl transferase domain"/>
    <property type="match status" value="2"/>
</dbReference>
<comment type="similarity">
    <text evidence="1">Belongs to the P-Pant transferase superfamily. Gsp/Sfp/HetI/AcpT family.</text>
</comment>
<sequence>MNDENEGVWMTLSDNPAGFLSLGPAANGRAIMTPDRAALWWLSLDRIGDRDWQDLKGLLTEAERARSERFHFEGDRQVYIAAHATCRGLLSYCTGHAPLSWDFSVEDHGKPELVCPPGGPRLRVNISHTRGLAAAALTVEHDIGVDVEWLQRTTPAEKLAERVFAEPERKVLAAAPEQRKLDTFLTFWTLKEAYVKAIGKGLSQPLDAFSFDLETLRIRFDDRLADDPEHWHFERYSPGPDHLMALAIRHPDPARLAVDAMPAPLDWLRDLAGK</sequence>
<evidence type="ECO:0000256" key="1">
    <source>
        <dbReference type="ARBA" id="ARBA00010990"/>
    </source>
</evidence>
<keyword evidence="5" id="KW-1185">Reference proteome</keyword>
<dbReference type="InterPro" id="IPR008278">
    <property type="entry name" value="4-PPantetheinyl_Trfase_dom"/>
</dbReference>
<dbReference type="PANTHER" id="PTHR12215:SF10">
    <property type="entry name" value="L-AMINOADIPATE-SEMIALDEHYDE DEHYDROGENASE-PHOSPHOPANTETHEINYL TRANSFERASE"/>
    <property type="match status" value="1"/>
</dbReference>
<accession>A0ABT3R6E0</accession>
<keyword evidence="2 4" id="KW-0808">Transferase</keyword>